<name>A0A537LS59_9BACT</name>
<keyword evidence="3" id="KW-0812">Transmembrane</keyword>
<dbReference type="EMBL" id="VBAI01000096">
    <property type="protein sequence ID" value="TMJ10816.1"/>
    <property type="molecule type" value="Genomic_DNA"/>
</dbReference>
<keyword evidence="2" id="KW-0732">Signal</keyword>
<dbReference type="SUPFAM" id="SSF53822">
    <property type="entry name" value="Periplasmic binding protein-like I"/>
    <property type="match status" value="1"/>
</dbReference>
<dbReference type="InterPro" id="IPR028081">
    <property type="entry name" value="Leu-bd"/>
</dbReference>
<sequence>MSAQRGRGGHGGCTDPAPNAGDPKWFVISSLRRAAKGGEEKVNAFQLGVRRVLVRIACAGLAAVLVAGAAYGAGTAGPLVVGIVAPFTGADAQLGPAYFAACLPATRIINNSGGILGRQVTCKQFDTRGEPADAVPAARQMVASTPTLFMVIGCTSDEASSVMPILEQSHVPTFCQTGQSEFNQSNFKYFHRLVPADEYDAYAMVGIAVFLKHYKRIALVFGNDIGSQTFVAPAIRSIKKVGAEMVINQAIDLKQSSYRTEVAKLLAAKPDVILTEALGPADATYLSEVKQLNNGMIPVIGSSATIDPVWFKAVSAAIGVDDLVKYFIANDTPSTFSGTGYDEFKTNLLASAAEFANAPKYTKRASTIHLYDGIIMTALAATAAKSTDRTAVNPWIFKIGNGSPSARVVATYEQGLAALKVGSAMRYDGAGGPTHFDKWNNSNNGFVVVRYNANGDEETVGSLTNAQITQLSAP</sequence>
<keyword evidence="3" id="KW-1133">Transmembrane helix</keyword>
<dbReference type="Pfam" id="PF13458">
    <property type="entry name" value="Peripla_BP_6"/>
    <property type="match status" value="1"/>
</dbReference>
<dbReference type="PANTHER" id="PTHR30483">
    <property type="entry name" value="LEUCINE-SPECIFIC-BINDING PROTEIN"/>
    <property type="match status" value="1"/>
</dbReference>
<reference evidence="5 6" key="1">
    <citation type="journal article" date="2019" name="Nat. Microbiol.">
        <title>Mediterranean grassland soil C-N compound turnover is dependent on rainfall and depth, and is mediated by genomically divergent microorganisms.</title>
        <authorList>
            <person name="Diamond S."/>
            <person name="Andeer P.F."/>
            <person name="Li Z."/>
            <person name="Crits-Christoph A."/>
            <person name="Burstein D."/>
            <person name="Anantharaman K."/>
            <person name="Lane K.R."/>
            <person name="Thomas B.C."/>
            <person name="Pan C."/>
            <person name="Northen T.R."/>
            <person name="Banfield J.F."/>
        </authorList>
    </citation>
    <scope>NUCLEOTIDE SEQUENCE [LARGE SCALE GENOMIC DNA]</scope>
    <source>
        <strain evidence="5">NP_1</strain>
    </source>
</reference>
<evidence type="ECO:0000313" key="6">
    <source>
        <dbReference type="Proteomes" id="UP000315217"/>
    </source>
</evidence>
<accession>A0A537LS59</accession>
<feature type="transmembrane region" description="Helical" evidence="3">
    <location>
        <begin position="52"/>
        <end position="73"/>
    </location>
</feature>
<dbReference type="Gene3D" id="3.40.50.2300">
    <property type="match status" value="2"/>
</dbReference>
<evidence type="ECO:0000256" key="1">
    <source>
        <dbReference type="ARBA" id="ARBA00010062"/>
    </source>
</evidence>
<evidence type="ECO:0000313" key="5">
    <source>
        <dbReference type="EMBL" id="TMJ10816.1"/>
    </source>
</evidence>
<evidence type="ECO:0000256" key="3">
    <source>
        <dbReference type="SAM" id="Phobius"/>
    </source>
</evidence>
<dbReference type="PANTHER" id="PTHR30483:SF6">
    <property type="entry name" value="PERIPLASMIC BINDING PROTEIN OF ABC TRANSPORTER FOR NATURAL AMINO ACIDS"/>
    <property type="match status" value="1"/>
</dbReference>
<gene>
    <name evidence="5" type="ORF">E6G98_06635</name>
</gene>
<dbReference type="InterPro" id="IPR028082">
    <property type="entry name" value="Peripla_BP_I"/>
</dbReference>
<feature type="domain" description="Leucine-binding protein" evidence="4">
    <location>
        <begin position="79"/>
        <end position="455"/>
    </location>
</feature>
<evidence type="ECO:0000259" key="4">
    <source>
        <dbReference type="Pfam" id="PF13458"/>
    </source>
</evidence>
<comment type="caution">
    <text evidence="5">The sequence shown here is derived from an EMBL/GenBank/DDBJ whole genome shotgun (WGS) entry which is preliminary data.</text>
</comment>
<dbReference type="Proteomes" id="UP000315217">
    <property type="component" value="Unassembled WGS sequence"/>
</dbReference>
<organism evidence="5 6">
    <name type="scientific">Candidatus Segetimicrobium genomatis</name>
    <dbReference type="NCBI Taxonomy" id="2569760"/>
    <lineage>
        <taxon>Bacteria</taxon>
        <taxon>Bacillati</taxon>
        <taxon>Candidatus Sysuimicrobiota</taxon>
        <taxon>Candidatus Sysuimicrobiia</taxon>
        <taxon>Candidatus Sysuimicrobiales</taxon>
        <taxon>Candidatus Segetimicrobiaceae</taxon>
        <taxon>Candidatus Segetimicrobium</taxon>
    </lineage>
</organism>
<evidence type="ECO:0000256" key="2">
    <source>
        <dbReference type="ARBA" id="ARBA00022729"/>
    </source>
</evidence>
<dbReference type="InterPro" id="IPR051010">
    <property type="entry name" value="BCAA_transport"/>
</dbReference>
<keyword evidence="3" id="KW-0472">Membrane</keyword>
<dbReference type="AlphaFoldDB" id="A0A537LS59"/>
<proteinExistence type="inferred from homology"/>
<dbReference type="CDD" id="cd06268">
    <property type="entry name" value="PBP1_ABC_transporter_LIVBP-like"/>
    <property type="match status" value="1"/>
</dbReference>
<protein>
    <submittedName>
        <fullName evidence="5">Amino acid ABC transporter substrate-binding protein</fullName>
    </submittedName>
</protein>
<comment type="similarity">
    <text evidence="1">Belongs to the leucine-binding protein family.</text>
</comment>